<dbReference type="RefSeq" id="WP_201677687.1">
    <property type="nucleotide sequence ID" value="NZ_JAEQNE010000011.1"/>
</dbReference>
<gene>
    <name evidence="2" type="ORF">JJ685_28040</name>
</gene>
<protein>
    <submittedName>
        <fullName evidence="2">LysM peptidoglycan-binding domain-containing protein</fullName>
    </submittedName>
</protein>
<dbReference type="EMBL" id="JAEQNE010000011">
    <property type="protein sequence ID" value="MBL0395016.1"/>
    <property type="molecule type" value="Genomic_DNA"/>
</dbReference>
<dbReference type="AlphaFoldDB" id="A0A936Z8R8"/>
<proteinExistence type="predicted"/>
<dbReference type="CDD" id="cd00118">
    <property type="entry name" value="LysM"/>
    <property type="match status" value="1"/>
</dbReference>
<reference evidence="2 3" key="1">
    <citation type="journal article" date="2017" name="Int. J. Syst. Evol. Microbiol.">
        <title>Ramlibacter monticola sp. nov., isolated from forest soil.</title>
        <authorList>
            <person name="Chaudhary D.K."/>
            <person name="Kim J."/>
        </authorList>
    </citation>
    <scope>NUCLEOTIDE SEQUENCE [LARGE SCALE GENOMIC DNA]</scope>
    <source>
        <strain evidence="2 3">KACC 19175</strain>
    </source>
</reference>
<name>A0A936Z8R8_9BURK</name>
<dbReference type="Pfam" id="PF01476">
    <property type="entry name" value="LysM"/>
    <property type="match status" value="1"/>
</dbReference>
<organism evidence="2 3">
    <name type="scientific">Ramlibacter monticola</name>
    <dbReference type="NCBI Taxonomy" id="1926872"/>
    <lineage>
        <taxon>Bacteria</taxon>
        <taxon>Pseudomonadati</taxon>
        <taxon>Pseudomonadota</taxon>
        <taxon>Betaproteobacteria</taxon>
        <taxon>Burkholderiales</taxon>
        <taxon>Comamonadaceae</taxon>
        <taxon>Ramlibacter</taxon>
    </lineage>
</organism>
<dbReference type="InterPro" id="IPR018392">
    <property type="entry name" value="LysM"/>
</dbReference>
<sequence length="56" mass="6086">MHVFKAGETLESIAAAELGDATKWQQIRIANREWLDLAENGLEPGARLTLPVPCPG</sequence>
<keyword evidence="3" id="KW-1185">Reference proteome</keyword>
<evidence type="ECO:0000313" key="2">
    <source>
        <dbReference type="EMBL" id="MBL0395016.1"/>
    </source>
</evidence>
<comment type="caution">
    <text evidence="2">The sequence shown here is derived from an EMBL/GenBank/DDBJ whole genome shotgun (WGS) entry which is preliminary data.</text>
</comment>
<dbReference type="InterPro" id="IPR036779">
    <property type="entry name" value="LysM_dom_sf"/>
</dbReference>
<accession>A0A936Z8R8</accession>
<evidence type="ECO:0000259" key="1">
    <source>
        <dbReference type="Pfam" id="PF01476"/>
    </source>
</evidence>
<dbReference type="Gene3D" id="3.10.350.10">
    <property type="entry name" value="LysM domain"/>
    <property type="match status" value="1"/>
</dbReference>
<evidence type="ECO:0000313" key="3">
    <source>
        <dbReference type="Proteomes" id="UP000599109"/>
    </source>
</evidence>
<feature type="domain" description="LysM" evidence="1">
    <location>
        <begin position="2"/>
        <end position="51"/>
    </location>
</feature>
<dbReference type="Proteomes" id="UP000599109">
    <property type="component" value="Unassembled WGS sequence"/>
</dbReference>